<dbReference type="SUPFAM" id="SSF54631">
    <property type="entry name" value="CBS-domain pair"/>
    <property type="match status" value="1"/>
</dbReference>
<dbReference type="Pfam" id="PF03471">
    <property type="entry name" value="CorC_HlyC"/>
    <property type="match status" value="1"/>
</dbReference>
<evidence type="ECO:0000256" key="4">
    <source>
        <dbReference type="ARBA" id="ARBA00022692"/>
    </source>
</evidence>
<dbReference type="InterPro" id="IPR000644">
    <property type="entry name" value="CBS_dom"/>
</dbReference>
<keyword evidence="8 10" id="KW-0472">Membrane</keyword>
<feature type="domain" description="CBS" evidence="12">
    <location>
        <begin position="216"/>
        <end position="274"/>
    </location>
</feature>
<keyword evidence="5" id="KW-0677">Repeat</keyword>
<accession>A0A9W6P222</accession>
<dbReference type="Gene3D" id="3.30.465.10">
    <property type="match status" value="1"/>
</dbReference>
<keyword evidence="6 10" id="KW-1133">Transmembrane helix</keyword>
<comment type="similarity">
    <text evidence="2">Belongs to the UPF0053 family.</text>
</comment>
<dbReference type="AlphaFoldDB" id="A0A9W6P222"/>
<dbReference type="GO" id="GO:0005886">
    <property type="term" value="C:plasma membrane"/>
    <property type="evidence" value="ECO:0007669"/>
    <property type="project" value="UniProtKB-SubCell"/>
</dbReference>
<feature type="transmembrane region" description="Helical" evidence="11">
    <location>
        <begin position="59"/>
        <end position="80"/>
    </location>
</feature>
<name>A0A9W6P222_9ACTN</name>
<evidence type="ECO:0000256" key="10">
    <source>
        <dbReference type="PROSITE-ProRule" id="PRU01193"/>
    </source>
</evidence>
<keyword evidence="15" id="KW-1185">Reference proteome</keyword>
<evidence type="ECO:0000256" key="2">
    <source>
        <dbReference type="ARBA" id="ARBA00006337"/>
    </source>
</evidence>
<dbReference type="InterPro" id="IPR036318">
    <property type="entry name" value="FAD-bd_PCMH-like_sf"/>
</dbReference>
<comment type="subcellular location">
    <subcellularLocation>
        <location evidence="1">Cell membrane</location>
        <topology evidence="1">Multi-pass membrane protein</topology>
    </subcellularLocation>
</comment>
<evidence type="ECO:0000313" key="15">
    <source>
        <dbReference type="Proteomes" id="UP001165092"/>
    </source>
</evidence>
<dbReference type="SMART" id="SM01091">
    <property type="entry name" value="CorC_HlyC"/>
    <property type="match status" value="1"/>
</dbReference>
<reference evidence="14" key="1">
    <citation type="submission" date="2023-02" db="EMBL/GenBank/DDBJ databases">
        <title>Nocardiopsis ansamitocini NBRC 112285.</title>
        <authorList>
            <person name="Ichikawa N."/>
            <person name="Sato H."/>
            <person name="Tonouchi N."/>
        </authorList>
    </citation>
    <scope>NUCLEOTIDE SEQUENCE</scope>
    <source>
        <strain evidence="14">NBRC 112285</strain>
    </source>
</reference>
<gene>
    <name evidence="14" type="ORF">Nans01_00330</name>
</gene>
<dbReference type="Gene3D" id="3.10.580.10">
    <property type="entry name" value="CBS-domain"/>
    <property type="match status" value="1"/>
</dbReference>
<proteinExistence type="inferred from homology"/>
<dbReference type="PANTHER" id="PTHR43099:SF5">
    <property type="entry name" value="HLYC_CORC FAMILY TRANSPORTER"/>
    <property type="match status" value="1"/>
</dbReference>
<dbReference type="InterPro" id="IPR051676">
    <property type="entry name" value="UPF0053_domain"/>
</dbReference>
<evidence type="ECO:0000259" key="13">
    <source>
        <dbReference type="PROSITE" id="PS51846"/>
    </source>
</evidence>
<evidence type="ECO:0000256" key="1">
    <source>
        <dbReference type="ARBA" id="ARBA00004651"/>
    </source>
</evidence>
<evidence type="ECO:0000259" key="12">
    <source>
        <dbReference type="PROSITE" id="PS51371"/>
    </source>
</evidence>
<keyword evidence="7 9" id="KW-0129">CBS domain</keyword>
<dbReference type="PANTHER" id="PTHR43099">
    <property type="entry name" value="UPF0053 PROTEIN YRKA"/>
    <property type="match status" value="1"/>
</dbReference>
<dbReference type="InterPro" id="IPR005170">
    <property type="entry name" value="Transptr-assoc_dom"/>
</dbReference>
<dbReference type="Pfam" id="PF00571">
    <property type="entry name" value="CBS"/>
    <property type="match status" value="2"/>
</dbReference>
<dbReference type="RefSeq" id="WP_285756578.1">
    <property type="nucleotide sequence ID" value="NZ_BSQG01000001.1"/>
</dbReference>
<dbReference type="InterPro" id="IPR046342">
    <property type="entry name" value="CBS_dom_sf"/>
</dbReference>
<evidence type="ECO:0000256" key="3">
    <source>
        <dbReference type="ARBA" id="ARBA00022475"/>
    </source>
</evidence>
<evidence type="ECO:0000256" key="9">
    <source>
        <dbReference type="PROSITE-ProRule" id="PRU00703"/>
    </source>
</evidence>
<evidence type="ECO:0000256" key="11">
    <source>
        <dbReference type="SAM" id="Phobius"/>
    </source>
</evidence>
<feature type="transmembrane region" description="Helical" evidence="11">
    <location>
        <begin position="100"/>
        <end position="120"/>
    </location>
</feature>
<dbReference type="SUPFAM" id="SSF56176">
    <property type="entry name" value="FAD-binding/transporter-associated domain-like"/>
    <property type="match status" value="1"/>
</dbReference>
<dbReference type="PROSITE" id="PS51371">
    <property type="entry name" value="CBS"/>
    <property type="match status" value="1"/>
</dbReference>
<evidence type="ECO:0000256" key="8">
    <source>
        <dbReference type="ARBA" id="ARBA00023136"/>
    </source>
</evidence>
<evidence type="ECO:0000256" key="6">
    <source>
        <dbReference type="ARBA" id="ARBA00022989"/>
    </source>
</evidence>
<dbReference type="InterPro" id="IPR016169">
    <property type="entry name" value="FAD-bd_PCMH_sub2"/>
</dbReference>
<dbReference type="Proteomes" id="UP001165092">
    <property type="component" value="Unassembled WGS sequence"/>
</dbReference>
<dbReference type="CDD" id="cd04590">
    <property type="entry name" value="CBS_pair_CorC_HlyC_assoc"/>
    <property type="match status" value="1"/>
</dbReference>
<dbReference type="GO" id="GO:0050660">
    <property type="term" value="F:flavin adenine dinucleotide binding"/>
    <property type="evidence" value="ECO:0007669"/>
    <property type="project" value="InterPro"/>
</dbReference>
<feature type="transmembrane region" description="Helical" evidence="11">
    <location>
        <begin position="132"/>
        <end position="154"/>
    </location>
</feature>
<organism evidence="14 15">
    <name type="scientific">Nocardiopsis ansamitocini</name>
    <dbReference type="NCBI Taxonomy" id="1670832"/>
    <lineage>
        <taxon>Bacteria</taxon>
        <taxon>Bacillati</taxon>
        <taxon>Actinomycetota</taxon>
        <taxon>Actinomycetes</taxon>
        <taxon>Streptosporangiales</taxon>
        <taxon>Nocardiopsidaceae</taxon>
        <taxon>Nocardiopsis</taxon>
    </lineage>
</organism>
<dbReference type="Pfam" id="PF01595">
    <property type="entry name" value="CNNM"/>
    <property type="match status" value="1"/>
</dbReference>
<comment type="caution">
    <text evidence="14">The sequence shown here is derived from an EMBL/GenBank/DDBJ whole genome shotgun (WGS) entry which is preliminary data.</text>
</comment>
<keyword evidence="3" id="KW-1003">Cell membrane</keyword>
<evidence type="ECO:0000256" key="7">
    <source>
        <dbReference type="ARBA" id="ARBA00023122"/>
    </source>
</evidence>
<feature type="transmembrane region" description="Helical" evidence="11">
    <location>
        <begin position="12"/>
        <end position="31"/>
    </location>
</feature>
<feature type="domain" description="CNNM transmembrane" evidence="13">
    <location>
        <begin position="1"/>
        <end position="200"/>
    </location>
</feature>
<sequence length="431" mass="45707">MDNYATELVLVLVLLVLNAIFAGSEIALITLREGQLKRLEQRGTGGRLVAGLARDPNRFLATTQIGITLAGFLASATAAVSLAQPLVQPLGFLGNAAGPVSIVLVTVVLTFVTLVLGELAPKRIAMQRAEAWALLVARPLTLLAALSRPAVWLLSASTNLVVRLGGADPEAGRDEVSTEELRDMIVTRHDMTTEQRTILTGAFAITDRRLRQILVPRRSVDVLPTALSAPDAVRLLAQRGHSRAPVVEGEGLDTLIGVVHWSDLLRGQGSAGDLARPPLLLPDSLPVSKALHHLTAQRQQLAFVVGELGSVDGIVSLEDLLEEIVGDIYDETDAEGQPVAHLDGGSVRIPGTFPLHDLPDLGIRLGNRPEGDYVTIAGLVIALLHRIPTEPGDRVDLGAWTAAVTGTDGRAVTEVVLSPVPSPEPPPGQRE</sequence>
<dbReference type="EMBL" id="BSQG01000001">
    <property type="protein sequence ID" value="GLU45682.1"/>
    <property type="molecule type" value="Genomic_DNA"/>
</dbReference>
<keyword evidence="4 10" id="KW-0812">Transmembrane</keyword>
<evidence type="ECO:0000256" key="5">
    <source>
        <dbReference type="ARBA" id="ARBA00022737"/>
    </source>
</evidence>
<dbReference type="InterPro" id="IPR044751">
    <property type="entry name" value="Ion_transp-like_CBS"/>
</dbReference>
<evidence type="ECO:0000313" key="14">
    <source>
        <dbReference type="EMBL" id="GLU45682.1"/>
    </source>
</evidence>
<dbReference type="PROSITE" id="PS51846">
    <property type="entry name" value="CNNM"/>
    <property type="match status" value="1"/>
</dbReference>
<protein>
    <submittedName>
        <fullName evidence="14">Membrane protein</fullName>
    </submittedName>
</protein>
<dbReference type="InterPro" id="IPR002550">
    <property type="entry name" value="CNNM"/>
</dbReference>